<feature type="transmembrane region" description="Helical" evidence="1">
    <location>
        <begin position="12"/>
        <end position="31"/>
    </location>
</feature>
<evidence type="ECO:0000256" key="1">
    <source>
        <dbReference type="SAM" id="Phobius"/>
    </source>
</evidence>
<evidence type="ECO:0000313" key="3">
    <source>
        <dbReference type="Proteomes" id="UP000221011"/>
    </source>
</evidence>
<dbReference type="EMBL" id="CP022685">
    <property type="protein sequence ID" value="ATL25848.1"/>
    <property type="molecule type" value="Genomic_DNA"/>
</dbReference>
<feature type="transmembrane region" description="Helical" evidence="1">
    <location>
        <begin position="125"/>
        <end position="148"/>
    </location>
</feature>
<dbReference type="AlphaFoldDB" id="A0A291Q2V9"/>
<dbReference type="KEGG" id="sfk:KY5_0830c"/>
<organism evidence="2 3">
    <name type="scientific">Streptomyces formicae</name>
    <dbReference type="NCBI Taxonomy" id="1616117"/>
    <lineage>
        <taxon>Bacteria</taxon>
        <taxon>Bacillati</taxon>
        <taxon>Actinomycetota</taxon>
        <taxon>Actinomycetes</taxon>
        <taxon>Kitasatosporales</taxon>
        <taxon>Streptomycetaceae</taxon>
        <taxon>Streptomyces</taxon>
    </lineage>
</organism>
<feature type="transmembrane region" description="Helical" evidence="1">
    <location>
        <begin position="77"/>
        <end position="95"/>
    </location>
</feature>
<feature type="transmembrane region" description="Helical" evidence="1">
    <location>
        <begin position="51"/>
        <end position="70"/>
    </location>
</feature>
<keyword evidence="1" id="KW-0472">Membrane</keyword>
<name>A0A291Q2V9_9ACTN</name>
<evidence type="ECO:0000313" key="2">
    <source>
        <dbReference type="EMBL" id="ATL25848.1"/>
    </source>
</evidence>
<gene>
    <name evidence="2" type="ORF">KY5_0830c</name>
</gene>
<sequence>MGHRAYAQGLRVLACALMAWQVWLVWHISTYDASTVRWSCDGTGSCASDQFASVAPLFGIASAVLLGFLSSRFLQRATAGAVVMFCAVASAVGWYDAVRAGRVEYATVTDFPLVLPVADLSVSGWLTFLWAVAGAGCLAACWGAAVSVRRTAVLRRLSRRYTTAEATLEGWRTVSRSYGEAVVVFTDAGGLEHQVPAVVERIALDRPVLAVYDADRPADPDRTRVAVPRKRLLRIS</sequence>
<proteinExistence type="predicted"/>
<keyword evidence="3" id="KW-1185">Reference proteome</keyword>
<keyword evidence="1" id="KW-1133">Transmembrane helix</keyword>
<dbReference type="RefSeq" id="WP_234362605.1">
    <property type="nucleotide sequence ID" value="NZ_CP022685.1"/>
</dbReference>
<dbReference type="Proteomes" id="UP000221011">
    <property type="component" value="Chromosome"/>
</dbReference>
<keyword evidence="1" id="KW-0812">Transmembrane</keyword>
<reference evidence="2 3" key="1">
    <citation type="submission" date="2017-08" db="EMBL/GenBank/DDBJ databases">
        <title>Complete Genome Sequence of Streptomyces formicae KY5, the formicamycin producer.</title>
        <authorList>
            <person name="Holmes N.A."/>
            <person name="Devine R."/>
            <person name="Qin Z."/>
            <person name="Seipke R.F."/>
            <person name="Wilkinson B."/>
            <person name="Hutchings M.I."/>
        </authorList>
    </citation>
    <scope>NUCLEOTIDE SEQUENCE [LARGE SCALE GENOMIC DNA]</scope>
    <source>
        <strain evidence="2 3">KY5</strain>
    </source>
</reference>
<accession>A0A291Q2V9</accession>
<protein>
    <submittedName>
        <fullName evidence="2">Uncharacterized protein</fullName>
    </submittedName>
</protein>